<evidence type="ECO:0000259" key="12">
    <source>
        <dbReference type="Pfam" id="PF03007"/>
    </source>
</evidence>
<organism evidence="14 15">
    <name type="scientific">Nocardioides szechwanensis</name>
    <dbReference type="NCBI Taxonomy" id="1005944"/>
    <lineage>
        <taxon>Bacteria</taxon>
        <taxon>Bacillati</taxon>
        <taxon>Actinomycetota</taxon>
        <taxon>Actinomycetes</taxon>
        <taxon>Propionibacteriales</taxon>
        <taxon>Nocardioidaceae</taxon>
        <taxon>Nocardioides</taxon>
    </lineage>
</organism>
<dbReference type="InterPro" id="IPR004255">
    <property type="entry name" value="O-acyltransferase_WSD1_N"/>
</dbReference>
<keyword evidence="8 11" id="KW-0443">Lipid metabolism</keyword>
<keyword evidence="5 11" id="KW-0444">Lipid biosynthesis</keyword>
<dbReference type="Gene3D" id="3.30.559.30">
    <property type="entry name" value="Nonribosomal peptide synthetase, condensation domain"/>
    <property type="match status" value="1"/>
</dbReference>
<protein>
    <recommendedName>
        <fullName evidence="4 11">Diacylglycerol O-acyltransferase</fullName>
        <ecNumber evidence="4 11">2.3.1.20</ecNumber>
    </recommendedName>
</protein>
<keyword evidence="7 11" id="KW-0319">Glycerol metabolism</keyword>
<dbReference type="UniPathway" id="UPA00282"/>
<evidence type="ECO:0000256" key="1">
    <source>
        <dbReference type="ARBA" id="ARBA00004771"/>
    </source>
</evidence>
<evidence type="ECO:0000256" key="6">
    <source>
        <dbReference type="ARBA" id="ARBA00022679"/>
    </source>
</evidence>
<dbReference type="AlphaFoldDB" id="A0A1H0L2K2"/>
<sequence>MSHRTIDPVDTIWLNMDRDNNLMVIESLMTFDGPVDWERFLAVFERRVVDPFPVFRQRPVWSGMPFATPRWHDDEDFDLGRHVRYATLKNPGDDVALQDYISSFVSRPLRRDRPLWQVHLIDGYEGGSAVYTRLHHALADGIALTQVLLSLVDDSPGADLAEPPEHADRERGAFALAVDAAGAVSALGHTLGHALLELPHLLTPAYAVDAFSATRQATGVAAKLMLAKSPHGPLSGVPGVRKRVLWGEPTPLADIVAVGKATGTTVNDVLVAALAGALAGYVAEQGGDPTDVPTMVPVNVRPPDQPLPRVLGNQFALVLLSLPSELTTPFARLAETHRRMEAIKHSPEAWLTFGMIQGIGRTGPEIERFLVNFFAGKATGVTTNVPGPRSTVYVAGSRVRALLGWAPGSGNQTLETSLFTYDGNLHVGFKVDVDRIAEPERLVRLFEAELAELARLVVPQKRVGRASKARAVAGSA</sequence>
<dbReference type="Proteomes" id="UP000199004">
    <property type="component" value="Unassembled WGS sequence"/>
</dbReference>
<evidence type="ECO:0000256" key="8">
    <source>
        <dbReference type="ARBA" id="ARBA00023098"/>
    </source>
</evidence>
<comment type="pathway">
    <text evidence="1 11">Glycerolipid metabolism; triacylglycerol biosynthesis.</text>
</comment>
<keyword evidence="6 11" id="KW-0808">Transferase</keyword>
<dbReference type="Pfam" id="PF03007">
    <property type="entry name" value="WS_DGAT_cat"/>
    <property type="match status" value="1"/>
</dbReference>
<feature type="domain" description="O-acyltransferase WSD1-like N-terminal" evidence="12">
    <location>
        <begin position="8"/>
        <end position="269"/>
    </location>
</feature>
<dbReference type="InterPro" id="IPR009721">
    <property type="entry name" value="O-acyltransferase_WSD1_C"/>
</dbReference>
<dbReference type="InterPro" id="IPR014292">
    <property type="entry name" value="Acyl_transf_WS/DGAT"/>
</dbReference>
<dbReference type="InterPro" id="IPR023213">
    <property type="entry name" value="CAT-like_dom_sf"/>
</dbReference>
<dbReference type="RefSeq" id="WP_218029467.1">
    <property type="nucleotide sequence ID" value="NZ_BKAE01000016.1"/>
</dbReference>
<evidence type="ECO:0000313" key="15">
    <source>
        <dbReference type="Proteomes" id="UP000199004"/>
    </source>
</evidence>
<evidence type="ECO:0000256" key="5">
    <source>
        <dbReference type="ARBA" id="ARBA00022516"/>
    </source>
</evidence>
<dbReference type="GO" id="GO:0004144">
    <property type="term" value="F:diacylglycerol O-acyltransferase activity"/>
    <property type="evidence" value="ECO:0007669"/>
    <property type="project" value="UniProtKB-EC"/>
</dbReference>
<keyword evidence="9 11" id="KW-0012">Acyltransferase</keyword>
<comment type="similarity">
    <text evidence="3 11">Belongs to the long-chain O-acyltransferase family.</text>
</comment>
<dbReference type="SUPFAM" id="SSF52777">
    <property type="entry name" value="CoA-dependent acyltransferases"/>
    <property type="match status" value="2"/>
</dbReference>
<dbReference type="PANTHER" id="PTHR31650">
    <property type="entry name" value="O-ACYLTRANSFERASE (WSD1-LIKE) FAMILY PROTEIN"/>
    <property type="match status" value="1"/>
</dbReference>
<keyword evidence="15" id="KW-1185">Reference proteome</keyword>
<comment type="catalytic activity">
    <reaction evidence="10 11">
        <text>an acyl-CoA + a 1,2-diacyl-sn-glycerol = a triacyl-sn-glycerol + CoA</text>
        <dbReference type="Rhea" id="RHEA:10868"/>
        <dbReference type="ChEBI" id="CHEBI:17815"/>
        <dbReference type="ChEBI" id="CHEBI:57287"/>
        <dbReference type="ChEBI" id="CHEBI:58342"/>
        <dbReference type="ChEBI" id="CHEBI:64615"/>
        <dbReference type="EC" id="2.3.1.20"/>
    </reaction>
</comment>
<comment type="pathway">
    <text evidence="2">Lipid metabolism.</text>
</comment>
<dbReference type="EC" id="2.3.1.20" evidence="4 11"/>
<feature type="domain" description="O-acyltransferase WSD1 C-terminal" evidence="13">
    <location>
        <begin position="312"/>
        <end position="453"/>
    </location>
</feature>
<evidence type="ECO:0000256" key="10">
    <source>
        <dbReference type="ARBA" id="ARBA00048109"/>
    </source>
</evidence>
<name>A0A1H0L2K2_9ACTN</name>
<dbReference type="STRING" id="1005944.SAMN05192576_0162"/>
<evidence type="ECO:0000256" key="2">
    <source>
        <dbReference type="ARBA" id="ARBA00005189"/>
    </source>
</evidence>
<evidence type="ECO:0000313" key="14">
    <source>
        <dbReference type="EMBL" id="SDO62467.1"/>
    </source>
</evidence>
<gene>
    <name evidence="14" type="ORF">SAMN05192576_0162</name>
</gene>
<dbReference type="GO" id="GO:0006071">
    <property type="term" value="P:glycerol metabolic process"/>
    <property type="evidence" value="ECO:0007669"/>
    <property type="project" value="UniProtKB-KW"/>
</dbReference>
<dbReference type="InterPro" id="IPR045034">
    <property type="entry name" value="O-acyltransferase_WSD1-like"/>
</dbReference>
<dbReference type="NCBIfam" id="TIGR02946">
    <property type="entry name" value="acyl_WS_DGAT"/>
    <property type="match status" value="1"/>
</dbReference>
<evidence type="ECO:0000256" key="11">
    <source>
        <dbReference type="RuleBase" id="RU361241"/>
    </source>
</evidence>
<evidence type="ECO:0000256" key="7">
    <source>
        <dbReference type="ARBA" id="ARBA00022798"/>
    </source>
</evidence>
<evidence type="ECO:0000259" key="13">
    <source>
        <dbReference type="Pfam" id="PF06974"/>
    </source>
</evidence>
<accession>A0A1H0L2K2</accession>
<dbReference type="Gene3D" id="3.30.559.10">
    <property type="entry name" value="Chloramphenicol acetyltransferase-like domain"/>
    <property type="match status" value="1"/>
</dbReference>
<dbReference type="PANTHER" id="PTHR31650:SF1">
    <property type="entry name" value="WAX ESTER SYNTHASE_DIACYLGLYCEROL ACYLTRANSFERASE 4-RELATED"/>
    <property type="match status" value="1"/>
</dbReference>
<evidence type="ECO:0000256" key="4">
    <source>
        <dbReference type="ARBA" id="ARBA00013244"/>
    </source>
</evidence>
<dbReference type="EMBL" id="FNIC01000011">
    <property type="protein sequence ID" value="SDO62467.1"/>
    <property type="molecule type" value="Genomic_DNA"/>
</dbReference>
<dbReference type="Pfam" id="PF06974">
    <property type="entry name" value="WS_DGAT_C"/>
    <property type="match status" value="1"/>
</dbReference>
<dbReference type="GO" id="GO:0019432">
    <property type="term" value="P:triglyceride biosynthetic process"/>
    <property type="evidence" value="ECO:0007669"/>
    <property type="project" value="UniProtKB-UniPathway"/>
</dbReference>
<reference evidence="14 15" key="1">
    <citation type="submission" date="2016-10" db="EMBL/GenBank/DDBJ databases">
        <authorList>
            <person name="de Groot N.N."/>
        </authorList>
    </citation>
    <scope>NUCLEOTIDE SEQUENCE [LARGE SCALE GENOMIC DNA]</scope>
    <source>
        <strain evidence="14 15">CGMCC 1.11147</strain>
    </source>
</reference>
<dbReference type="GO" id="GO:0005886">
    <property type="term" value="C:plasma membrane"/>
    <property type="evidence" value="ECO:0007669"/>
    <property type="project" value="TreeGrafter"/>
</dbReference>
<evidence type="ECO:0000256" key="3">
    <source>
        <dbReference type="ARBA" id="ARBA00009587"/>
    </source>
</evidence>
<evidence type="ECO:0000256" key="9">
    <source>
        <dbReference type="ARBA" id="ARBA00023315"/>
    </source>
</evidence>
<proteinExistence type="inferred from homology"/>